<feature type="region of interest" description="Disordered" evidence="1">
    <location>
        <begin position="140"/>
        <end position="166"/>
    </location>
</feature>
<accession>A0AAN9TIY2</accession>
<evidence type="ECO:0000256" key="1">
    <source>
        <dbReference type="SAM" id="MobiDB-lite"/>
    </source>
</evidence>
<name>A0AAN9TIY2_9HEMI</name>
<feature type="region of interest" description="Disordered" evidence="1">
    <location>
        <begin position="287"/>
        <end position="396"/>
    </location>
</feature>
<reference evidence="2 3" key="1">
    <citation type="submission" date="2024-03" db="EMBL/GenBank/DDBJ databases">
        <title>Adaptation during the transition from Ophiocordyceps entomopathogen to insect associate is accompanied by gene loss and intensified selection.</title>
        <authorList>
            <person name="Ward C.M."/>
            <person name="Onetto C.A."/>
            <person name="Borneman A.R."/>
        </authorList>
    </citation>
    <scope>NUCLEOTIDE SEQUENCE [LARGE SCALE GENOMIC DNA]</scope>
    <source>
        <strain evidence="2">AWRI1</strain>
        <tissue evidence="2">Single Adult Female</tissue>
    </source>
</reference>
<sequence length="447" mass="48531">MKINSALETIRLLSKSKEVQNLPIEELEQKLRNATALLREENFLDGNITDTPELTTELLSTMKNFIFYSTRTTPAQQKSTVSHSTTPSLKTVKTTQAFTFDTSPTTSSSISFFKRRNNSSISYSNVNSRKRGNTRITSTAITPSEDSTTSFTTISTTPSPSTSTLSPTIASTTVLKNIFTKTLTTPSTTTSVKAKSVATSNSPKPTTTFELKFEIVTSTSASTSIVTPATVSLFSEEHNEVNYTPDASSVSFVKLSHNKNNTKVVMSPPPNPLSIEELQYLLESNRKDVKRQQPQEESSTSSTTASIDAGSTQNISSTEDSSSISNISKTSDSDNTIVISSSENSSASSTTTSGNSDNSNGITEESSIKVDDTSDNNAPLEALADSFGGENEEQVDSWQANAKPNGVYFLLDWNTFLSVGEEDKRPIRIRFSPRAGNPRNFMPIKVP</sequence>
<dbReference type="EMBL" id="JBBCAQ010000022">
    <property type="protein sequence ID" value="KAK7591114.1"/>
    <property type="molecule type" value="Genomic_DNA"/>
</dbReference>
<evidence type="ECO:0008006" key="4">
    <source>
        <dbReference type="Google" id="ProtNLM"/>
    </source>
</evidence>
<feature type="compositionally biased region" description="Low complexity" evidence="1">
    <location>
        <begin position="298"/>
        <end position="363"/>
    </location>
</feature>
<dbReference type="Proteomes" id="UP001367676">
    <property type="component" value="Unassembled WGS sequence"/>
</dbReference>
<organism evidence="2 3">
    <name type="scientific">Parthenolecanium corni</name>
    <dbReference type="NCBI Taxonomy" id="536013"/>
    <lineage>
        <taxon>Eukaryota</taxon>
        <taxon>Metazoa</taxon>
        <taxon>Ecdysozoa</taxon>
        <taxon>Arthropoda</taxon>
        <taxon>Hexapoda</taxon>
        <taxon>Insecta</taxon>
        <taxon>Pterygota</taxon>
        <taxon>Neoptera</taxon>
        <taxon>Paraneoptera</taxon>
        <taxon>Hemiptera</taxon>
        <taxon>Sternorrhyncha</taxon>
        <taxon>Coccoidea</taxon>
        <taxon>Coccidae</taxon>
        <taxon>Parthenolecanium</taxon>
    </lineage>
</organism>
<evidence type="ECO:0000313" key="3">
    <source>
        <dbReference type="Proteomes" id="UP001367676"/>
    </source>
</evidence>
<feature type="compositionally biased region" description="Low complexity" evidence="1">
    <location>
        <begin position="147"/>
        <end position="166"/>
    </location>
</feature>
<protein>
    <recommendedName>
        <fullName evidence="4">Cell wall protein DAN4</fullName>
    </recommendedName>
</protein>
<keyword evidence="3" id="KW-1185">Reference proteome</keyword>
<gene>
    <name evidence="2" type="ORF">V9T40_002727</name>
</gene>
<comment type="caution">
    <text evidence="2">The sequence shown here is derived from an EMBL/GenBank/DDBJ whole genome shotgun (WGS) entry which is preliminary data.</text>
</comment>
<dbReference type="AlphaFoldDB" id="A0AAN9TIY2"/>
<evidence type="ECO:0000313" key="2">
    <source>
        <dbReference type="EMBL" id="KAK7591114.1"/>
    </source>
</evidence>
<proteinExistence type="predicted"/>